<organism evidence="2 3">
    <name type="scientific">Stephania cephalantha</name>
    <dbReference type="NCBI Taxonomy" id="152367"/>
    <lineage>
        <taxon>Eukaryota</taxon>
        <taxon>Viridiplantae</taxon>
        <taxon>Streptophyta</taxon>
        <taxon>Embryophyta</taxon>
        <taxon>Tracheophyta</taxon>
        <taxon>Spermatophyta</taxon>
        <taxon>Magnoliopsida</taxon>
        <taxon>Ranunculales</taxon>
        <taxon>Menispermaceae</taxon>
        <taxon>Menispermoideae</taxon>
        <taxon>Cissampelideae</taxon>
        <taxon>Stephania</taxon>
    </lineage>
</organism>
<comment type="caution">
    <text evidence="2">The sequence shown here is derived from an EMBL/GenBank/DDBJ whole genome shotgun (WGS) entry which is preliminary data.</text>
</comment>
<reference evidence="2 3" key="1">
    <citation type="submission" date="2024-01" db="EMBL/GenBank/DDBJ databases">
        <title>Genome assemblies of Stephania.</title>
        <authorList>
            <person name="Yang L."/>
        </authorList>
    </citation>
    <scope>NUCLEOTIDE SEQUENCE [LARGE SCALE GENOMIC DNA]</scope>
    <source>
        <strain evidence="2">JXDWG</strain>
        <tissue evidence="2">Leaf</tissue>
    </source>
</reference>
<feature type="compositionally biased region" description="Acidic residues" evidence="1">
    <location>
        <begin position="181"/>
        <end position="192"/>
    </location>
</feature>
<name>A0AAP0KUW7_9MAGN</name>
<feature type="region of interest" description="Disordered" evidence="1">
    <location>
        <begin position="115"/>
        <end position="145"/>
    </location>
</feature>
<feature type="compositionally biased region" description="Basic and acidic residues" evidence="1">
    <location>
        <begin position="115"/>
        <end position="126"/>
    </location>
</feature>
<feature type="region of interest" description="Disordered" evidence="1">
    <location>
        <begin position="175"/>
        <end position="207"/>
    </location>
</feature>
<protein>
    <submittedName>
        <fullName evidence="2">Uncharacterized protein</fullName>
    </submittedName>
</protein>
<dbReference type="Proteomes" id="UP001419268">
    <property type="component" value="Unassembled WGS sequence"/>
</dbReference>
<evidence type="ECO:0000313" key="3">
    <source>
        <dbReference type="Proteomes" id="UP001419268"/>
    </source>
</evidence>
<accession>A0AAP0KUW7</accession>
<feature type="region of interest" description="Disordered" evidence="1">
    <location>
        <begin position="60"/>
        <end position="80"/>
    </location>
</feature>
<gene>
    <name evidence="2" type="ORF">Scep_004826</name>
</gene>
<evidence type="ECO:0000256" key="1">
    <source>
        <dbReference type="SAM" id="MobiDB-lite"/>
    </source>
</evidence>
<evidence type="ECO:0000313" key="2">
    <source>
        <dbReference type="EMBL" id="KAK9158252.1"/>
    </source>
</evidence>
<feature type="compositionally biased region" description="Basic and acidic residues" evidence="1">
    <location>
        <begin position="136"/>
        <end position="145"/>
    </location>
</feature>
<proteinExistence type="predicted"/>
<sequence>MRVKERDGKRTVAVMTKEEALGLLLVNSAVVVDNAEVESVDDGVGLGAEEVVAVEGVDEDAKGEVDNEEEEGLADDGGGCELGHEDGGVVVVDAMAGTFTAQVKPYNVTMLKGEHGGVREGGRGGDDGGFGRIRPRKGEGECGGRDVEFGAVERGGGSGGEKLRRDYLLVGRREMDPRVGDDDDEFDGEWAGDETGYGGEEDGVGGDFVDGFSVLANERGDEEDGGVIS</sequence>
<dbReference type="AlphaFoldDB" id="A0AAP0KUW7"/>
<keyword evidence="3" id="KW-1185">Reference proteome</keyword>
<dbReference type="EMBL" id="JBBNAG010000002">
    <property type="protein sequence ID" value="KAK9158252.1"/>
    <property type="molecule type" value="Genomic_DNA"/>
</dbReference>